<sequence>MPSPQHLLLKQFLAAATGPLARQRPRLTTMRLAVEAAALFQFVPWNVFLEETNVEGMAAEWLRPAGAPTERVLLYLHGGGYVLGSLNTHRSLVGALARSCRLNTLAIDYRKAPEYPFPAALDDARLAYDWLLAQGYAPQSIMVAGDSAGGGLALSLLLHLRDAGQPLPAAAIGLSPWTDLVLPTAVLRQVCREESQLLEALEIRGWGGMYAHETPLAHPLLSPVRAHLHDLPPLLIQISDAEVLHDDVLRFTAKAQAAGVPVTLQVFGGLVHWWHLFWRFVPEARQALEQAGDFVRGVWAAQQAAQTLAKRAGQQARVAAPQRLRPAH</sequence>
<gene>
    <name evidence="5" type="ORF">O3303_08585</name>
</gene>
<dbReference type="Pfam" id="PF07859">
    <property type="entry name" value="Abhydrolase_3"/>
    <property type="match status" value="1"/>
</dbReference>
<evidence type="ECO:0000313" key="5">
    <source>
        <dbReference type="EMBL" id="WBA43610.1"/>
    </source>
</evidence>
<dbReference type="InterPro" id="IPR029058">
    <property type="entry name" value="AB_hydrolase_fold"/>
</dbReference>
<dbReference type="PROSITE" id="PS01173">
    <property type="entry name" value="LIPASE_GDXG_HIS"/>
    <property type="match status" value="1"/>
</dbReference>
<comment type="similarity">
    <text evidence="1">Belongs to the 'GDXG' lipolytic enzyme family.</text>
</comment>
<organism evidence="5 6">
    <name type="scientific">Hymenobacter canadensis</name>
    <dbReference type="NCBI Taxonomy" id="2999067"/>
    <lineage>
        <taxon>Bacteria</taxon>
        <taxon>Pseudomonadati</taxon>
        <taxon>Bacteroidota</taxon>
        <taxon>Cytophagia</taxon>
        <taxon>Cytophagales</taxon>
        <taxon>Hymenobacteraceae</taxon>
        <taxon>Hymenobacter</taxon>
    </lineage>
</organism>
<evidence type="ECO:0000259" key="4">
    <source>
        <dbReference type="Pfam" id="PF07859"/>
    </source>
</evidence>
<dbReference type="Proteomes" id="UP001211005">
    <property type="component" value="Chromosome"/>
</dbReference>
<feature type="domain" description="Alpha/beta hydrolase fold-3" evidence="4">
    <location>
        <begin position="73"/>
        <end position="275"/>
    </location>
</feature>
<dbReference type="GO" id="GO:0016787">
    <property type="term" value="F:hydrolase activity"/>
    <property type="evidence" value="ECO:0007669"/>
    <property type="project" value="UniProtKB-KW"/>
</dbReference>
<dbReference type="EMBL" id="CP114767">
    <property type="protein sequence ID" value="WBA43610.1"/>
    <property type="molecule type" value="Genomic_DNA"/>
</dbReference>
<protein>
    <submittedName>
        <fullName evidence="5">Alpha/beta hydrolase</fullName>
    </submittedName>
</protein>
<dbReference type="SUPFAM" id="SSF53474">
    <property type="entry name" value="alpha/beta-Hydrolases"/>
    <property type="match status" value="1"/>
</dbReference>
<name>A0ABY7LT84_9BACT</name>
<dbReference type="InterPro" id="IPR013094">
    <property type="entry name" value="AB_hydrolase_3"/>
</dbReference>
<feature type="active site" evidence="3">
    <location>
        <position position="147"/>
    </location>
</feature>
<reference evidence="5 6" key="1">
    <citation type="submission" date="2022-12" db="EMBL/GenBank/DDBJ databases">
        <title>Hymenobacter canadensis sp. nov. isolated from lake water of the Cambridge Bay, Canada.</title>
        <authorList>
            <person name="Kim W.H."/>
            <person name="Lee Y.M."/>
        </authorList>
    </citation>
    <scope>NUCLEOTIDE SEQUENCE [LARGE SCALE GENOMIC DNA]</scope>
    <source>
        <strain evidence="5 6">PAMC 29467</strain>
    </source>
</reference>
<dbReference type="InterPro" id="IPR050300">
    <property type="entry name" value="GDXG_lipolytic_enzyme"/>
</dbReference>
<keyword evidence="6" id="KW-1185">Reference proteome</keyword>
<accession>A0ABY7LT84</accession>
<evidence type="ECO:0000256" key="3">
    <source>
        <dbReference type="PROSITE-ProRule" id="PRU10038"/>
    </source>
</evidence>
<dbReference type="PANTHER" id="PTHR48081:SF30">
    <property type="entry name" value="ACETYL-HYDROLASE LIPR-RELATED"/>
    <property type="match status" value="1"/>
</dbReference>
<dbReference type="Gene3D" id="3.40.50.1820">
    <property type="entry name" value="alpha/beta hydrolase"/>
    <property type="match status" value="1"/>
</dbReference>
<dbReference type="RefSeq" id="WP_269561647.1">
    <property type="nucleotide sequence ID" value="NZ_CP114767.1"/>
</dbReference>
<dbReference type="InterPro" id="IPR033140">
    <property type="entry name" value="Lipase_GDXG_put_SER_AS"/>
</dbReference>
<dbReference type="PANTHER" id="PTHR48081">
    <property type="entry name" value="AB HYDROLASE SUPERFAMILY PROTEIN C4A8.06C"/>
    <property type="match status" value="1"/>
</dbReference>
<evidence type="ECO:0000256" key="1">
    <source>
        <dbReference type="ARBA" id="ARBA00010515"/>
    </source>
</evidence>
<evidence type="ECO:0000256" key="2">
    <source>
        <dbReference type="ARBA" id="ARBA00022801"/>
    </source>
</evidence>
<evidence type="ECO:0000313" key="6">
    <source>
        <dbReference type="Proteomes" id="UP001211005"/>
    </source>
</evidence>
<dbReference type="InterPro" id="IPR002168">
    <property type="entry name" value="Lipase_GDXG_HIS_AS"/>
</dbReference>
<keyword evidence="2 5" id="KW-0378">Hydrolase</keyword>
<proteinExistence type="inferred from homology"/>
<dbReference type="PROSITE" id="PS01174">
    <property type="entry name" value="LIPASE_GDXG_SER"/>
    <property type="match status" value="1"/>
</dbReference>